<proteinExistence type="predicted"/>
<dbReference type="RefSeq" id="WP_227734101.1">
    <property type="nucleotide sequence ID" value="NZ_JAJEPV010000125.1"/>
</dbReference>
<reference evidence="2 3" key="1">
    <citation type="submission" date="2021-10" db="EMBL/GenBank/DDBJ databases">
        <title>Anaerobic single-cell dispensing facilitates the cultivation of human gut bacteria.</title>
        <authorList>
            <person name="Afrizal A."/>
        </authorList>
    </citation>
    <scope>NUCLEOTIDE SEQUENCE [LARGE SCALE GENOMIC DNA]</scope>
    <source>
        <strain evidence="2 3">CLA-AA-H273</strain>
    </source>
</reference>
<feature type="compositionally biased region" description="Polar residues" evidence="1">
    <location>
        <begin position="92"/>
        <end position="111"/>
    </location>
</feature>
<evidence type="ECO:0000313" key="2">
    <source>
        <dbReference type="EMBL" id="MCC2121520.1"/>
    </source>
</evidence>
<dbReference type="AlphaFoldDB" id="A0AAE3A5Z2"/>
<evidence type="ECO:0000256" key="1">
    <source>
        <dbReference type="SAM" id="MobiDB-lite"/>
    </source>
</evidence>
<accession>A0AAE3A5Z2</accession>
<protein>
    <submittedName>
        <fullName evidence="2">RHS repeat-associated core domain-containing protein</fullName>
    </submittedName>
</protein>
<dbReference type="EMBL" id="JAJEPV010000125">
    <property type="protein sequence ID" value="MCC2121520.1"/>
    <property type="molecule type" value="Genomic_DNA"/>
</dbReference>
<comment type="caution">
    <text evidence="2">The sequence shown here is derived from an EMBL/GenBank/DDBJ whole genome shotgun (WGS) entry which is preliminary data.</text>
</comment>
<gene>
    <name evidence="2" type="ORF">LKD75_18400</name>
</gene>
<dbReference type="InterPro" id="IPR022385">
    <property type="entry name" value="Rhs_assc_core"/>
</dbReference>
<feature type="compositionally biased region" description="Basic and acidic residues" evidence="1">
    <location>
        <begin position="116"/>
        <end position="125"/>
    </location>
</feature>
<name>A0AAE3A5Z2_9FIRM</name>
<feature type="non-terminal residue" evidence="2">
    <location>
        <position position="1"/>
    </location>
</feature>
<dbReference type="PANTHER" id="PTHR32305:SF15">
    <property type="entry name" value="PROTEIN RHSA-RELATED"/>
    <property type="match status" value="1"/>
</dbReference>
<dbReference type="NCBIfam" id="TIGR03696">
    <property type="entry name" value="Rhs_assc_core"/>
    <property type="match status" value="1"/>
</dbReference>
<evidence type="ECO:0000313" key="3">
    <source>
        <dbReference type="Proteomes" id="UP001197795"/>
    </source>
</evidence>
<dbReference type="PANTHER" id="PTHR32305">
    <property type="match status" value="1"/>
</dbReference>
<keyword evidence="3" id="KW-1185">Reference proteome</keyword>
<sequence length="125" mass="14094">DAFGMSLGTTEKLNNRIRYTGQQYDELTEQYYLRARYYNPVAGRFMQEDVYQGDGLNLYAYCGNNPVVYDDPSGYKRKACPPQGKISESVDESGTSSVAKPNHGQGFSSKGYNPKPGERTRDQRL</sequence>
<dbReference type="Gene3D" id="2.180.10.10">
    <property type="entry name" value="RHS repeat-associated core"/>
    <property type="match status" value="1"/>
</dbReference>
<organism evidence="2 3">
    <name type="scientific">Waltera acetigignens</name>
    <dbReference type="NCBI Taxonomy" id="2981769"/>
    <lineage>
        <taxon>Bacteria</taxon>
        <taxon>Bacillati</taxon>
        <taxon>Bacillota</taxon>
        <taxon>Clostridia</taxon>
        <taxon>Lachnospirales</taxon>
        <taxon>Lachnospiraceae</taxon>
        <taxon>Waltera</taxon>
    </lineage>
</organism>
<dbReference type="InterPro" id="IPR050708">
    <property type="entry name" value="T6SS_VgrG/RHS"/>
</dbReference>
<feature type="region of interest" description="Disordered" evidence="1">
    <location>
        <begin position="72"/>
        <end position="125"/>
    </location>
</feature>
<dbReference type="Proteomes" id="UP001197795">
    <property type="component" value="Unassembled WGS sequence"/>
</dbReference>